<evidence type="ECO:0000256" key="1">
    <source>
        <dbReference type="PROSITE-ProRule" id="PRU00042"/>
    </source>
</evidence>
<proteinExistence type="predicted"/>
<sequence length="154" mass="17784">MENTTATSKSPKTPHARAFEEFRYECEKCHGLFTSKQGRDRHQATHENHDAADLFDCPLCQRKFTRIGEVLMHLEGNQRIACPNRDHPDLERLIGTYIAKQQRHYKWSRKTSNGQSGPLPVDRNIPSSANTPRPAGFKSKLMKSITKQVRKQRR</sequence>
<dbReference type="InterPro" id="IPR013087">
    <property type="entry name" value="Znf_C2H2_type"/>
</dbReference>
<dbReference type="VEuPathDB" id="FungiDB:SPPG_09050"/>
<evidence type="ECO:0000259" key="3">
    <source>
        <dbReference type="PROSITE" id="PS50157"/>
    </source>
</evidence>
<feature type="region of interest" description="Disordered" evidence="2">
    <location>
        <begin position="104"/>
        <end position="154"/>
    </location>
</feature>
<evidence type="ECO:0000313" key="4">
    <source>
        <dbReference type="EMBL" id="KND02202.1"/>
    </source>
</evidence>
<gene>
    <name evidence="4" type="ORF">SPPG_09050</name>
</gene>
<evidence type="ECO:0000256" key="2">
    <source>
        <dbReference type="SAM" id="MobiDB-lite"/>
    </source>
</evidence>
<dbReference type="SUPFAM" id="SSF57667">
    <property type="entry name" value="beta-beta-alpha zinc fingers"/>
    <property type="match status" value="1"/>
</dbReference>
<dbReference type="PROSITE" id="PS00028">
    <property type="entry name" value="ZINC_FINGER_C2H2_1"/>
    <property type="match status" value="1"/>
</dbReference>
<dbReference type="GO" id="GO:0008270">
    <property type="term" value="F:zinc ion binding"/>
    <property type="evidence" value="ECO:0007669"/>
    <property type="project" value="UniProtKB-KW"/>
</dbReference>
<keyword evidence="1" id="KW-0863">Zinc-finger</keyword>
<keyword evidence="1" id="KW-0479">Metal-binding</keyword>
<dbReference type="InParanoid" id="A0A0L0HM85"/>
<dbReference type="GeneID" id="27692175"/>
<keyword evidence="5" id="KW-1185">Reference proteome</keyword>
<dbReference type="PROSITE" id="PS50157">
    <property type="entry name" value="ZINC_FINGER_C2H2_2"/>
    <property type="match status" value="1"/>
</dbReference>
<dbReference type="Proteomes" id="UP000053201">
    <property type="component" value="Unassembled WGS sequence"/>
</dbReference>
<feature type="domain" description="C2H2-type" evidence="3">
    <location>
        <begin position="24"/>
        <end position="51"/>
    </location>
</feature>
<dbReference type="STRING" id="645134.A0A0L0HM85"/>
<evidence type="ECO:0000313" key="5">
    <source>
        <dbReference type="Proteomes" id="UP000053201"/>
    </source>
</evidence>
<name>A0A0L0HM85_SPIPD</name>
<protein>
    <recommendedName>
        <fullName evidence="3">C2H2-type domain-containing protein</fullName>
    </recommendedName>
</protein>
<organism evidence="4 5">
    <name type="scientific">Spizellomyces punctatus (strain DAOM BR117)</name>
    <dbReference type="NCBI Taxonomy" id="645134"/>
    <lineage>
        <taxon>Eukaryota</taxon>
        <taxon>Fungi</taxon>
        <taxon>Fungi incertae sedis</taxon>
        <taxon>Chytridiomycota</taxon>
        <taxon>Chytridiomycota incertae sedis</taxon>
        <taxon>Chytridiomycetes</taxon>
        <taxon>Spizellomycetales</taxon>
        <taxon>Spizellomycetaceae</taxon>
        <taxon>Spizellomyces</taxon>
    </lineage>
</organism>
<dbReference type="InterPro" id="IPR036236">
    <property type="entry name" value="Znf_C2H2_sf"/>
</dbReference>
<keyword evidence="1" id="KW-0862">Zinc</keyword>
<accession>A0A0L0HM85</accession>
<dbReference type="AlphaFoldDB" id="A0A0L0HM85"/>
<dbReference type="EMBL" id="KQ257453">
    <property type="protein sequence ID" value="KND02202.1"/>
    <property type="molecule type" value="Genomic_DNA"/>
</dbReference>
<dbReference type="Gene3D" id="3.30.160.60">
    <property type="entry name" value="Classic Zinc Finger"/>
    <property type="match status" value="1"/>
</dbReference>
<dbReference type="OrthoDB" id="6105938at2759"/>
<reference evidence="4 5" key="1">
    <citation type="submission" date="2009-08" db="EMBL/GenBank/DDBJ databases">
        <title>The Genome Sequence of Spizellomyces punctatus strain DAOM BR117.</title>
        <authorList>
            <consortium name="The Broad Institute Genome Sequencing Platform"/>
            <person name="Russ C."/>
            <person name="Cuomo C."/>
            <person name="Shea T."/>
            <person name="Young S.K."/>
            <person name="Zeng Q."/>
            <person name="Koehrsen M."/>
            <person name="Haas B."/>
            <person name="Borodovsky M."/>
            <person name="Guigo R."/>
            <person name="Alvarado L."/>
            <person name="Berlin A."/>
            <person name="Bochicchio J."/>
            <person name="Borenstein D."/>
            <person name="Chapman S."/>
            <person name="Chen Z."/>
            <person name="Engels R."/>
            <person name="Freedman E."/>
            <person name="Gellesch M."/>
            <person name="Goldberg J."/>
            <person name="Griggs A."/>
            <person name="Gujja S."/>
            <person name="Heiman D."/>
            <person name="Hepburn T."/>
            <person name="Howarth C."/>
            <person name="Jen D."/>
            <person name="Larson L."/>
            <person name="Lewis B."/>
            <person name="Mehta T."/>
            <person name="Park D."/>
            <person name="Pearson M."/>
            <person name="Roberts A."/>
            <person name="Saif S."/>
            <person name="Shenoy N."/>
            <person name="Sisk P."/>
            <person name="Stolte C."/>
            <person name="Sykes S."/>
            <person name="Thomson T."/>
            <person name="Walk T."/>
            <person name="White J."/>
            <person name="Yandava C."/>
            <person name="Burger G."/>
            <person name="Gray M.W."/>
            <person name="Holland P.W.H."/>
            <person name="King N."/>
            <person name="Lang F.B.F."/>
            <person name="Roger A.J."/>
            <person name="Ruiz-Trillo I."/>
            <person name="Lander E."/>
            <person name="Nusbaum C."/>
        </authorList>
    </citation>
    <scope>NUCLEOTIDE SEQUENCE [LARGE SCALE GENOMIC DNA]</scope>
    <source>
        <strain evidence="4 5">DAOM BR117</strain>
    </source>
</reference>
<dbReference type="RefSeq" id="XP_016610241.1">
    <property type="nucleotide sequence ID" value="XM_016757203.1"/>
</dbReference>